<dbReference type="GO" id="GO:0016747">
    <property type="term" value="F:acyltransferase activity, transferring groups other than amino-acyl groups"/>
    <property type="evidence" value="ECO:0007669"/>
    <property type="project" value="InterPro"/>
</dbReference>
<dbReference type="HOGENOM" id="CLU_005679_13_5_1"/>
<organism evidence="3 4">
    <name type="scientific">Cladophialophora yegresii CBS 114405</name>
    <dbReference type="NCBI Taxonomy" id="1182544"/>
    <lineage>
        <taxon>Eukaryota</taxon>
        <taxon>Fungi</taxon>
        <taxon>Dikarya</taxon>
        <taxon>Ascomycota</taxon>
        <taxon>Pezizomycotina</taxon>
        <taxon>Eurotiomycetes</taxon>
        <taxon>Chaetothyriomycetidae</taxon>
        <taxon>Chaetothyriales</taxon>
        <taxon>Herpotrichiellaceae</taxon>
        <taxon>Cladophialophora</taxon>
    </lineage>
</organism>
<dbReference type="GeneID" id="19174744"/>
<comment type="caution">
    <text evidence="3">The sequence shown here is derived from an EMBL/GenBank/DDBJ whole genome shotgun (WGS) entry which is preliminary data.</text>
</comment>
<dbReference type="RefSeq" id="XP_007752359.1">
    <property type="nucleotide sequence ID" value="XM_007754169.1"/>
</dbReference>
<feature type="domain" description="Acyltransferase 3" evidence="2">
    <location>
        <begin position="93"/>
        <end position="528"/>
    </location>
</feature>
<keyword evidence="4" id="KW-1185">Reference proteome</keyword>
<evidence type="ECO:0000313" key="4">
    <source>
        <dbReference type="Proteomes" id="UP000019473"/>
    </source>
</evidence>
<feature type="transmembrane region" description="Helical" evidence="1">
    <location>
        <begin position="512"/>
        <end position="531"/>
    </location>
</feature>
<dbReference type="eggNOG" id="ENOG502RYMZ">
    <property type="taxonomic scope" value="Eukaryota"/>
</dbReference>
<protein>
    <recommendedName>
        <fullName evidence="2">Acyltransferase 3 domain-containing protein</fullName>
    </recommendedName>
</protein>
<evidence type="ECO:0000259" key="2">
    <source>
        <dbReference type="Pfam" id="PF01757"/>
    </source>
</evidence>
<accession>W9W6S8</accession>
<evidence type="ECO:0000313" key="3">
    <source>
        <dbReference type="EMBL" id="EXJ63792.1"/>
    </source>
</evidence>
<proteinExistence type="predicted"/>
<dbReference type="InterPro" id="IPR002656">
    <property type="entry name" value="Acyl_transf_3_dom"/>
</dbReference>
<dbReference type="OrthoDB" id="5819582at2759"/>
<feature type="transmembrane region" description="Helical" evidence="1">
    <location>
        <begin position="191"/>
        <end position="211"/>
    </location>
</feature>
<dbReference type="STRING" id="1182544.W9W6S8"/>
<keyword evidence="1" id="KW-0472">Membrane</keyword>
<dbReference type="Proteomes" id="UP000019473">
    <property type="component" value="Unassembled WGS sequence"/>
</dbReference>
<dbReference type="Pfam" id="PF01757">
    <property type="entry name" value="Acyl_transf_3"/>
    <property type="match status" value="1"/>
</dbReference>
<reference evidence="3 4" key="1">
    <citation type="submission" date="2013-03" db="EMBL/GenBank/DDBJ databases">
        <title>The Genome Sequence of Cladophialophora yegresii CBS 114405.</title>
        <authorList>
            <consortium name="The Broad Institute Genomics Platform"/>
            <person name="Cuomo C."/>
            <person name="de Hoog S."/>
            <person name="Gorbushina A."/>
            <person name="Walker B."/>
            <person name="Young S.K."/>
            <person name="Zeng Q."/>
            <person name="Gargeya S."/>
            <person name="Fitzgerald M."/>
            <person name="Haas B."/>
            <person name="Abouelleil A."/>
            <person name="Allen A.W."/>
            <person name="Alvarado L."/>
            <person name="Arachchi H.M."/>
            <person name="Berlin A.M."/>
            <person name="Chapman S.B."/>
            <person name="Gainer-Dewar J."/>
            <person name="Goldberg J."/>
            <person name="Griggs A."/>
            <person name="Gujja S."/>
            <person name="Hansen M."/>
            <person name="Howarth C."/>
            <person name="Imamovic A."/>
            <person name="Ireland A."/>
            <person name="Larimer J."/>
            <person name="McCowan C."/>
            <person name="Murphy C."/>
            <person name="Pearson M."/>
            <person name="Poon T.W."/>
            <person name="Priest M."/>
            <person name="Roberts A."/>
            <person name="Saif S."/>
            <person name="Shea T."/>
            <person name="Sisk P."/>
            <person name="Sykes S."/>
            <person name="Wortman J."/>
            <person name="Nusbaum C."/>
            <person name="Birren B."/>
        </authorList>
    </citation>
    <scope>NUCLEOTIDE SEQUENCE [LARGE SCALE GENOMIC DNA]</scope>
    <source>
        <strain evidence="3 4">CBS 114405</strain>
    </source>
</reference>
<dbReference type="AlphaFoldDB" id="W9W6S8"/>
<sequence>MSVHELPTLREPLIKDERDVFLDSDLNDDFLSLDRQSLRQLPRRLLAKAASKATPANAVKAGKRFAYCFAPQFVRSRYFNDHAPKPKQFSTSYLNGLRGITSIKVFTFHYVFAYTDICFQPWGTDDRHHYLLELPIIRYFYAGFTAHLFFGIAGYLTSFRLFQLLDQNDQASQSKVLKTVSGALFRRALRLYLPVLIVTLITAHYIHFGFYETNRPFIADNEKLFPGEWNEPKPEMFASYFVQIRYWMREMFDLTNIFEPGAVYPYHDQHLWSILAELKGSLCTYMVLMGTAQCQKYVRLAALLLMTYMFFLWNHWEVWVYILGAVVAQVDLLLTEKAQEKKLTLSPDRHLPPSPPHSPKPDHKPLPPATWTDYFASHQLPAPASGWLYRIGRVLGFLVAFYLLSYPIDGWKDHAPGYMTLNKLIPQWMDRKDKFFPNIGTAMLILLLARSDPATSKWRKILNTDTAQYLGKISFALYLVHGPILHAVGYMIPHRIWWSMGTQMVDTGDYTWAATILVGWSISLTLSLWAADVWTREVESRCVKLVKKLEDLCFVAKA</sequence>
<dbReference type="InterPro" id="IPR050879">
    <property type="entry name" value="Acyltransferase_3"/>
</dbReference>
<gene>
    <name evidence="3" type="ORF">A1O7_00127</name>
</gene>
<dbReference type="EMBL" id="AMGW01000001">
    <property type="protein sequence ID" value="EXJ63792.1"/>
    <property type="molecule type" value="Genomic_DNA"/>
</dbReference>
<feature type="transmembrane region" description="Helical" evidence="1">
    <location>
        <begin position="473"/>
        <end position="492"/>
    </location>
</feature>
<feature type="transmembrane region" description="Helical" evidence="1">
    <location>
        <begin position="387"/>
        <end position="408"/>
    </location>
</feature>
<dbReference type="VEuPathDB" id="FungiDB:A1O7_00127"/>
<evidence type="ECO:0000256" key="1">
    <source>
        <dbReference type="SAM" id="Phobius"/>
    </source>
</evidence>
<dbReference type="PANTHER" id="PTHR23028:SF134">
    <property type="entry name" value="PUTATIVE (AFU_ORTHOLOGUE AFUA_4G08520)-RELATED"/>
    <property type="match status" value="1"/>
</dbReference>
<feature type="transmembrane region" description="Helical" evidence="1">
    <location>
        <begin position="136"/>
        <end position="156"/>
    </location>
</feature>
<name>W9W6S8_9EURO</name>
<dbReference type="PANTHER" id="PTHR23028">
    <property type="entry name" value="ACETYLTRANSFERASE"/>
    <property type="match status" value="1"/>
</dbReference>
<keyword evidence="1" id="KW-1133">Transmembrane helix</keyword>
<feature type="transmembrane region" description="Helical" evidence="1">
    <location>
        <begin position="297"/>
        <end position="313"/>
    </location>
</feature>
<keyword evidence="1" id="KW-0812">Transmembrane</keyword>